<keyword evidence="2" id="KW-1185">Reference proteome</keyword>
<protein>
    <submittedName>
        <fullName evidence="1">Uncharacterized protein</fullName>
    </submittedName>
</protein>
<organism evidence="1 2">
    <name type="scientific">Peronosclerospora sorghi</name>
    <dbReference type="NCBI Taxonomy" id="230839"/>
    <lineage>
        <taxon>Eukaryota</taxon>
        <taxon>Sar</taxon>
        <taxon>Stramenopiles</taxon>
        <taxon>Oomycota</taxon>
        <taxon>Peronosporomycetes</taxon>
        <taxon>Peronosporales</taxon>
        <taxon>Peronosporaceae</taxon>
        <taxon>Peronosclerospora</taxon>
    </lineage>
</organism>
<gene>
    <name evidence="1" type="ORF">PsorP6_006287</name>
</gene>
<evidence type="ECO:0000313" key="2">
    <source>
        <dbReference type="Proteomes" id="UP001163321"/>
    </source>
</evidence>
<dbReference type="Proteomes" id="UP001163321">
    <property type="component" value="Chromosome 4"/>
</dbReference>
<dbReference type="EMBL" id="CM047583">
    <property type="protein sequence ID" value="KAI9914066.1"/>
    <property type="molecule type" value="Genomic_DNA"/>
</dbReference>
<reference evidence="1 2" key="1">
    <citation type="journal article" date="2022" name="bioRxiv">
        <title>The genome of the oomycete Peronosclerospora sorghi, a cosmopolitan pathogen of maize and sorghum, is inflated with dispersed pseudogenes.</title>
        <authorList>
            <person name="Fletcher K."/>
            <person name="Martin F."/>
            <person name="Isakeit T."/>
            <person name="Cavanaugh K."/>
            <person name="Magill C."/>
            <person name="Michelmore R."/>
        </authorList>
    </citation>
    <scope>NUCLEOTIDE SEQUENCE [LARGE SCALE GENOMIC DNA]</scope>
    <source>
        <strain evidence="1">P6</strain>
    </source>
</reference>
<evidence type="ECO:0000313" key="1">
    <source>
        <dbReference type="EMBL" id="KAI9914066.1"/>
    </source>
</evidence>
<name>A0ACC0W6V7_9STRA</name>
<accession>A0ACC0W6V7</accession>
<comment type="caution">
    <text evidence="1">The sequence shown here is derived from an EMBL/GenBank/DDBJ whole genome shotgun (WGS) entry which is preliminary data.</text>
</comment>
<sequence length="759" mass="85893">MILKKYLYCDTNQQFMDLLDAIEELEQPATARAGTQSAQQDFDFIEHQVLFIQQQLREFWKLKYHNSRSTCVPYYWVFSKVLQLIEEYPNGLTEAIVVTELTKLLEEKALKNANPKTEPLCKKRKMRDPEAIRDFFVDGGQNILHAKVTFYENYRITLKMETPTELVAHTYLHPRFRSCLDILHQNVRYGKSNGGAAFPFETDREIAFTNAKVFQAPSMLTLLPTAFMMIQLDEDKALDRTLLTDALSLSKADELIHTTQDPAVIQSLLLTVKVLDIGAIQACQSSLYLHRQVIMLGEMNPLSTPRTKQRLHFMVLWDDQATLSRLFRLGDALTIFHPFVHVCDKSDTEIVHLLNDLSLQCPITYYFEYGSATVLFSQPCEISTLTSSIQTFQEREHTLTKVDDIQPGWQNFSLYAHVQSIKVAHGIPLLAAVFSTHYNSMTNASGFTDANRQTRLAMDRSIMSRFYLVVLLHVYTAASNRLLTIEVTGSAALTAVRLFPGQSIFIDGLVAIDVRSQEIRRFRDQQAMSSSLPHADAAFPTEAYCSSSSSSGLVVLCSDWEKIFGKHAFAPSDCTFKIVNTIPGLLNLSVDRSTLVQNVAMHALARVERTVVRAGWLIATQTQCMTIDTSCERGPLSMYVHTFCSRRVEMITESELPTRTCAFCQQGLRGQDMRQTYADMALSLENRHTPSSPLVVLCQADTVERLLGLAAPAYGHLSPADKRKRLSHVVGTSFRFVLSRCEPRPLPCIHFRVDHIHSM</sequence>
<proteinExistence type="predicted"/>